<comment type="similarity">
    <text evidence="1">Belongs to the peptidase C48 family.</text>
</comment>
<keyword evidence="4" id="KW-1133">Transmembrane helix</keyword>
<evidence type="ECO:0000256" key="4">
    <source>
        <dbReference type="SAM" id="Phobius"/>
    </source>
</evidence>
<evidence type="ECO:0000313" key="7">
    <source>
        <dbReference type="Proteomes" id="UP000244336"/>
    </source>
</evidence>
<reference evidence="6 7" key="1">
    <citation type="submission" date="2018-04" db="EMBL/GenBank/DDBJ databases">
        <title>WGS assembly of Panicum hallii var. hallii HAL2.</title>
        <authorList>
            <person name="Lovell J."/>
            <person name="Jenkins J."/>
            <person name="Lowry D."/>
            <person name="Mamidi S."/>
            <person name="Sreedasyam A."/>
            <person name="Weng X."/>
            <person name="Barry K."/>
            <person name="Bonette J."/>
            <person name="Campitelli B."/>
            <person name="Daum C."/>
            <person name="Gordon S."/>
            <person name="Gould B."/>
            <person name="Lipzen A."/>
            <person name="MacQueen A."/>
            <person name="Palacio-Mejia J."/>
            <person name="Plott C."/>
            <person name="Shakirov E."/>
            <person name="Shu S."/>
            <person name="Yoshinaga Y."/>
            <person name="Zane M."/>
            <person name="Rokhsar D."/>
            <person name="Grimwood J."/>
            <person name="Schmutz J."/>
            <person name="Juenger T."/>
        </authorList>
    </citation>
    <scope>NUCLEOTIDE SEQUENCE [LARGE SCALE GENOMIC DNA]</scope>
    <source>
        <strain evidence="7">cv. HAL2</strain>
    </source>
</reference>
<protein>
    <recommendedName>
        <fullName evidence="5">Ubiquitin-like protease family profile domain-containing protein</fullName>
    </recommendedName>
</protein>
<dbReference type="InterPro" id="IPR038765">
    <property type="entry name" value="Papain-like_cys_pep_sf"/>
</dbReference>
<organism evidence="6 7">
    <name type="scientific">Panicum hallii var. hallii</name>
    <dbReference type="NCBI Taxonomy" id="1504633"/>
    <lineage>
        <taxon>Eukaryota</taxon>
        <taxon>Viridiplantae</taxon>
        <taxon>Streptophyta</taxon>
        <taxon>Embryophyta</taxon>
        <taxon>Tracheophyta</taxon>
        <taxon>Spermatophyta</taxon>
        <taxon>Magnoliopsida</taxon>
        <taxon>Liliopsida</taxon>
        <taxon>Poales</taxon>
        <taxon>Poaceae</taxon>
        <taxon>PACMAD clade</taxon>
        <taxon>Panicoideae</taxon>
        <taxon>Panicodae</taxon>
        <taxon>Paniceae</taxon>
        <taxon>Panicinae</taxon>
        <taxon>Panicum</taxon>
        <taxon>Panicum sect. Panicum</taxon>
    </lineage>
</organism>
<dbReference type="Gramene" id="PUZ66608">
    <property type="protein sequence ID" value="PUZ66608"/>
    <property type="gene ID" value="GQ55_3G332200"/>
</dbReference>
<name>A0A2T7EFK5_9POAL</name>
<keyword evidence="4" id="KW-0472">Membrane</keyword>
<keyword evidence="2" id="KW-0645">Protease</keyword>
<dbReference type="SUPFAM" id="SSF54001">
    <property type="entry name" value="Cysteine proteinases"/>
    <property type="match status" value="1"/>
</dbReference>
<keyword evidence="7" id="KW-1185">Reference proteome</keyword>
<feature type="transmembrane region" description="Helical" evidence="4">
    <location>
        <begin position="12"/>
        <end position="32"/>
    </location>
</feature>
<proteinExistence type="inferred from homology"/>
<evidence type="ECO:0000256" key="1">
    <source>
        <dbReference type="ARBA" id="ARBA00005234"/>
    </source>
</evidence>
<dbReference type="InterPro" id="IPR003653">
    <property type="entry name" value="Peptidase_C48_C"/>
</dbReference>
<evidence type="ECO:0000256" key="3">
    <source>
        <dbReference type="ARBA" id="ARBA00022801"/>
    </source>
</evidence>
<dbReference type="Pfam" id="PF02902">
    <property type="entry name" value="Peptidase_C48"/>
    <property type="match status" value="1"/>
</dbReference>
<dbReference type="EMBL" id="CM009751">
    <property type="protein sequence ID" value="PUZ66608.1"/>
    <property type="molecule type" value="Genomic_DNA"/>
</dbReference>
<dbReference type="AlphaFoldDB" id="A0A2T7EFK5"/>
<feature type="domain" description="Ubiquitin-like protease family profile" evidence="5">
    <location>
        <begin position="73"/>
        <end position="134"/>
    </location>
</feature>
<dbReference type="GO" id="GO:0008234">
    <property type="term" value="F:cysteine-type peptidase activity"/>
    <property type="evidence" value="ECO:0007669"/>
    <property type="project" value="InterPro"/>
</dbReference>
<sequence length="152" mass="17595">MHIILWVKFAYLYAFYQLSTLDAHILALWCLMEARKCKEKGINDLGVLDPTSIKEATVAFRSTVDAVCDALLDMQDKKLIFLPYNHYNHHILIEINLDKSKITIHDSKRLSQDLIQPCIDMLNKAFAKYLKKAIEYIDLSGRISLYMMPNIS</sequence>
<evidence type="ECO:0000256" key="2">
    <source>
        <dbReference type="ARBA" id="ARBA00022670"/>
    </source>
</evidence>
<dbReference type="Proteomes" id="UP000244336">
    <property type="component" value="Chromosome 3"/>
</dbReference>
<dbReference type="OrthoDB" id="681398at2759"/>
<keyword evidence="4" id="KW-0812">Transmembrane</keyword>
<evidence type="ECO:0000259" key="5">
    <source>
        <dbReference type="Pfam" id="PF02902"/>
    </source>
</evidence>
<gene>
    <name evidence="6" type="ORF">GQ55_3G332200</name>
</gene>
<accession>A0A2T7EFK5</accession>
<dbReference type="GO" id="GO:0006508">
    <property type="term" value="P:proteolysis"/>
    <property type="evidence" value="ECO:0007669"/>
    <property type="project" value="UniProtKB-KW"/>
</dbReference>
<dbReference type="Gene3D" id="3.40.395.10">
    <property type="entry name" value="Adenoviral Proteinase, Chain A"/>
    <property type="match status" value="1"/>
</dbReference>
<evidence type="ECO:0000313" key="6">
    <source>
        <dbReference type="EMBL" id="PUZ66608.1"/>
    </source>
</evidence>
<keyword evidence="3" id="KW-0378">Hydrolase</keyword>